<keyword evidence="1" id="KW-1133">Transmembrane helix</keyword>
<gene>
    <name evidence="2" type="ORF">GR217_37615</name>
</gene>
<organism evidence="2 3">
    <name type="scientific">Rhizobium ruizarguesonis</name>
    <dbReference type="NCBI Taxonomy" id="2081791"/>
    <lineage>
        <taxon>Bacteria</taxon>
        <taxon>Pseudomonadati</taxon>
        <taxon>Pseudomonadota</taxon>
        <taxon>Alphaproteobacteria</taxon>
        <taxon>Hyphomicrobiales</taxon>
        <taxon>Rhizobiaceae</taxon>
        <taxon>Rhizobium/Agrobacterium group</taxon>
        <taxon>Rhizobium</taxon>
    </lineage>
</organism>
<feature type="transmembrane region" description="Helical" evidence="1">
    <location>
        <begin position="20"/>
        <end position="45"/>
    </location>
</feature>
<evidence type="ECO:0000313" key="2">
    <source>
        <dbReference type="EMBL" id="NEI53300.1"/>
    </source>
</evidence>
<keyword evidence="1" id="KW-0812">Transmembrane</keyword>
<reference evidence="2 3" key="1">
    <citation type="submission" date="2019-12" db="EMBL/GenBank/DDBJ databases">
        <title>Rhizobium genotypes associated with high levels of biological nitrogen fixation by grain legumes in a temperate-maritime cropping system.</title>
        <authorList>
            <person name="Maluk M."/>
            <person name="Francesc Ferrando Molina F."/>
            <person name="Lopez Del Egido L."/>
            <person name="Lafos M."/>
            <person name="Langarica-Fuentes A."/>
            <person name="Gebre Yohannes G."/>
            <person name="Young M.W."/>
            <person name="Martin P."/>
            <person name="Gantlett R."/>
            <person name="Kenicer G."/>
            <person name="Hawes C."/>
            <person name="Begg G.S."/>
            <person name="Quilliam R.S."/>
            <person name="Squire G.R."/>
            <person name="Poole P.S."/>
            <person name="Young P.W."/>
            <person name="Iannetta P.M."/>
            <person name="James E.K."/>
        </authorList>
    </citation>
    <scope>NUCLEOTIDE SEQUENCE [LARGE SCALE GENOMIC DNA]</scope>
    <source>
        <strain evidence="2 3">JHI985</strain>
    </source>
</reference>
<accession>A0AAE4YY18</accession>
<dbReference type="Proteomes" id="UP000661163">
    <property type="component" value="Unassembled WGS sequence"/>
</dbReference>
<protein>
    <submittedName>
        <fullName evidence="2">Fluoride ion transporter CrcB</fullName>
    </submittedName>
</protein>
<name>A0AAE4YY18_9HYPH</name>
<comment type="caution">
    <text evidence="2">The sequence shown here is derived from an EMBL/GenBank/DDBJ whole genome shotgun (WGS) entry which is preliminary data.</text>
</comment>
<sequence length="49" mass="5234">LTTFSTFSSEVVANILAGDHLMGALHIVAHLGGSLFLTMLGLWTVRTFS</sequence>
<dbReference type="AlphaFoldDB" id="A0AAE4YY18"/>
<dbReference type="EMBL" id="WUFC01000126">
    <property type="protein sequence ID" value="NEI53300.1"/>
    <property type="molecule type" value="Genomic_DNA"/>
</dbReference>
<proteinExistence type="predicted"/>
<evidence type="ECO:0000256" key="1">
    <source>
        <dbReference type="SAM" id="Phobius"/>
    </source>
</evidence>
<evidence type="ECO:0000313" key="3">
    <source>
        <dbReference type="Proteomes" id="UP000661163"/>
    </source>
</evidence>
<keyword evidence="1" id="KW-0472">Membrane</keyword>
<feature type="non-terminal residue" evidence="2">
    <location>
        <position position="1"/>
    </location>
</feature>